<keyword evidence="1" id="KW-0812">Transmembrane</keyword>
<keyword evidence="1" id="KW-0472">Membrane</keyword>
<accession>A0A7Y2K2C5</accession>
<sequence length="94" mass="9804">MQQPPKRVPSSNANLVIAALLGIPGMINLVGGVMRDSTGDIISGIAALAYAALLVRDAMYVKKTGVPAMPQARMLLIGFGCLAVYLVGLLIKHS</sequence>
<protein>
    <submittedName>
        <fullName evidence="2">Uncharacterized protein</fullName>
    </submittedName>
</protein>
<comment type="caution">
    <text evidence="2">The sequence shown here is derived from an EMBL/GenBank/DDBJ whole genome shotgun (WGS) entry which is preliminary data.</text>
</comment>
<dbReference type="AlphaFoldDB" id="A0A7Y2K2C5"/>
<evidence type="ECO:0000313" key="2">
    <source>
        <dbReference type="EMBL" id="NNG24903.1"/>
    </source>
</evidence>
<feature type="transmembrane region" description="Helical" evidence="1">
    <location>
        <begin position="12"/>
        <end position="35"/>
    </location>
</feature>
<dbReference type="EMBL" id="JABAIV010000007">
    <property type="protein sequence ID" value="NNG24903.1"/>
    <property type="molecule type" value="Genomic_DNA"/>
</dbReference>
<organism evidence="2 3">
    <name type="scientific">Telluria aromaticivorans</name>
    <dbReference type="NCBI Taxonomy" id="2725995"/>
    <lineage>
        <taxon>Bacteria</taxon>
        <taxon>Pseudomonadati</taxon>
        <taxon>Pseudomonadota</taxon>
        <taxon>Betaproteobacteria</taxon>
        <taxon>Burkholderiales</taxon>
        <taxon>Oxalobacteraceae</taxon>
        <taxon>Telluria group</taxon>
        <taxon>Telluria</taxon>
    </lineage>
</organism>
<proteinExistence type="predicted"/>
<dbReference type="RefSeq" id="WP_171087031.1">
    <property type="nucleotide sequence ID" value="NZ_JABAIV010000007.1"/>
</dbReference>
<evidence type="ECO:0000256" key="1">
    <source>
        <dbReference type="SAM" id="Phobius"/>
    </source>
</evidence>
<reference evidence="2 3" key="1">
    <citation type="submission" date="2020-04" db="EMBL/GenBank/DDBJ databases">
        <title>Massilia sp. nov., a cold adapted bacteria isolated from Arctic soil.</title>
        <authorList>
            <person name="Son J."/>
            <person name="Ka J.-O."/>
        </authorList>
    </citation>
    <scope>NUCLEOTIDE SEQUENCE [LARGE SCALE GENOMIC DNA]</scope>
    <source>
        <strain evidence="2 3">ML15P13</strain>
    </source>
</reference>
<dbReference type="Proteomes" id="UP000533905">
    <property type="component" value="Unassembled WGS sequence"/>
</dbReference>
<keyword evidence="3" id="KW-1185">Reference proteome</keyword>
<gene>
    <name evidence="2" type="ORF">HGB41_18115</name>
</gene>
<name>A0A7Y2K2C5_9BURK</name>
<evidence type="ECO:0000313" key="3">
    <source>
        <dbReference type="Proteomes" id="UP000533905"/>
    </source>
</evidence>
<keyword evidence="1" id="KW-1133">Transmembrane helix</keyword>
<feature type="transmembrane region" description="Helical" evidence="1">
    <location>
        <begin position="41"/>
        <end position="60"/>
    </location>
</feature>
<feature type="transmembrane region" description="Helical" evidence="1">
    <location>
        <begin position="72"/>
        <end position="91"/>
    </location>
</feature>